<gene>
    <name evidence="5" type="ORF">DPX16_7521</name>
</gene>
<keyword evidence="1" id="KW-0202">Cytokine</keyword>
<reference evidence="5 6" key="1">
    <citation type="submission" date="2018-10" db="EMBL/GenBank/DDBJ databases">
        <title>Genome assembly for a Yunnan-Guizhou Plateau 3E fish, Anabarilius grahami (Regan), and its evolutionary and genetic applications.</title>
        <authorList>
            <person name="Jiang W."/>
        </authorList>
    </citation>
    <scope>NUCLEOTIDE SEQUENCE [LARGE SCALE GENOMIC DNA]</scope>
    <source>
        <strain evidence="5">AG-KIZ</strain>
        <tissue evidence="5">Muscle</tissue>
    </source>
</reference>
<comment type="caution">
    <text evidence="5">The sequence shown here is derived from an EMBL/GenBank/DDBJ whole genome shotgun (WGS) entry which is preliminary data.</text>
</comment>
<name>A0A3N0YST3_ANAGA</name>
<accession>A0A3N0YST3</accession>
<proteinExistence type="predicted"/>
<dbReference type="AlphaFoldDB" id="A0A3N0YST3"/>
<dbReference type="OrthoDB" id="8457630at2759"/>
<evidence type="ECO:0000259" key="4">
    <source>
        <dbReference type="Pfam" id="PF00048"/>
    </source>
</evidence>
<evidence type="ECO:0000256" key="3">
    <source>
        <dbReference type="SAM" id="SignalP"/>
    </source>
</evidence>
<dbReference type="InterPro" id="IPR036048">
    <property type="entry name" value="Interleukin_8-like_sf"/>
</dbReference>
<dbReference type="SUPFAM" id="SSF54117">
    <property type="entry name" value="Interleukin 8-like chemokines"/>
    <property type="match status" value="1"/>
</dbReference>
<feature type="domain" description="Chemokine interleukin-8-like" evidence="4">
    <location>
        <begin position="32"/>
        <end position="83"/>
    </location>
</feature>
<feature type="region of interest" description="Disordered" evidence="2">
    <location>
        <begin position="108"/>
        <end position="130"/>
    </location>
</feature>
<evidence type="ECO:0000256" key="1">
    <source>
        <dbReference type="ARBA" id="ARBA00022514"/>
    </source>
</evidence>
<organism evidence="5 6">
    <name type="scientific">Anabarilius grahami</name>
    <name type="common">Kanglang fish</name>
    <name type="synonym">Barilius grahami</name>
    <dbReference type="NCBI Taxonomy" id="495550"/>
    <lineage>
        <taxon>Eukaryota</taxon>
        <taxon>Metazoa</taxon>
        <taxon>Chordata</taxon>
        <taxon>Craniata</taxon>
        <taxon>Vertebrata</taxon>
        <taxon>Euteleostomi</taxon>
        <taxon>Actinopterygii</taxon>
        <taxon>Neopterygii</taxon>
        <taxon>Teleostei</taxon>
        <taxon>Ostariophysi</taxon>
        <taxon>Cypriniformes</taxon>
        <taxon>Xenocyprididae</taxon>
        <taxon>Xenocypridinae</taxon>
        <taxon>Xenocypridinae incertae sedis</taxon>
        <taxon>Anabarilius</taxon>
    </lineage>
</organism>
<protein>
    <recommendedName>
        <fullName evidence="4">Chemokine interleukin-8-like domain-containing protein</fullName>
    </recommendedName>
</protein>
<sequence>METQRILMRSLAVMFIASVIWTITDAPQRVFTCCTAVSTVEFTDPVIGVRLQKQSLPCVKAVLFETKRGELCCDPRQSWVKEKCMQFIVLCVVPVLVSMDSRHLAGDQQTSCHDPTGYPVPKSGVPSSAS</sequence>
<keyword evidence="3" id="KW-0732">Signal</keyword>
<dbReference type="GO" id="GO:0008009">
    <property type="term" value="F:chemokine activity"/>
    <property type="evidence" value="ECO:0007669"/>
    <property type="project" value="InterPro"/>
</dbReference>
<dbReference type="Gene3D" id="2.40.50.40">
    <property type="match status" value="1"/>
</dbReference>
<dbReference type="InterPro" id="IPR001811">
    <property type="entry name" value="Chemokine_IL8-like_dom"/>
</dbReference>
<feature type="signal peptide" evidence="3">
    <location>
        <begin position="1"/>
        <end position="26"/>
    </location>
</feature>
<keyword evidence="6" id="KW-1185">Reference proteome</keyword>
<feature type="chain" id="PRO_5017990250" description="Chemokine interleukin-8-like domain-containing protein" evidence="3">
    <location>
        <begin position="27"/>
        <end position="130"/>
    </location>
</feature>
<evidence type="ECO:0000313" key="5">
    <source>
        <dbReference type="EMBL" id="ROL49262.1"/>
    </source>
</evidence>
<dbReference type="GO" id="GO:0006955">
    <property type="term" value="P:immune response"/>
    <property type="evidence" value="ECO:0007669"/>
    <property type="project" value="InterPro"/>
</dbReference>
<dbReference type="Pfam" id="PF00048">
    <property type="entry name" value="IL8"/>
    <property type="match status" value="1"/>
</dbReference>
<evidence type="ECO:0000313" key="6">
    <source>
        <dbReference type="Proteomes" id="UP000281406"/>
    </source>
</evidence>
<dbReference type="Proteomes" id="UP000281406">
    <property type="component" value="Unassembled WGS sequence"/>
</dbReference>
<dbReference type="GO" id="GO:0005615">
    <property type="term" value="C:extracellular space"/>
    <property type="evidence" value="ECO:0007669"/>
    <property type="project" value="UniProtKB-KW"/>
</dbReference>
<evidence type="ECO:0000256" key="2">
    <source>
        <dbReference type="SAM" id="MobiDB-lite"/>
    </source>
</evidence>
<dbReference type="EMBL" id="RJVU01027558">
    <property type="protein sequence ID" value="ROL49262.1"/>
    <property type="molecule type" value="Genomic_DNA"/>
</dbReference>